<evidence type="ECO:0000313" key="2">
    <source>
        <dbReference type="Proteomes" id="UP001607302"/>
    </source>
</evidence>
<accession>A0ABD1ZVA5</accession>
<gene>
    <name evidence="1" type="ORF">V1478_017816</name>
</gene>
<protein>
    <submittedName>
        <fullName evidence="1">Uncharacterized protein</fullName>
    </submittedName>
</protein>
<sequence length="105" mass="10869">MADVLEIIQVEDEIDESAESNASEFIIHEGLINGVPRLSSSAHVKGNSKKYARGYAPRCTVDPQMRTSCNVDCRDGSGGGGGGGSGGVVALVEGNTTVIKMTISV</sequence>
<proteinExistence type="predicted"/>
<dbReference type="EMBL" id="JAUDFV010000166">
    <property type="protein sequence ID" value="KAL2712293.1"/>
    <property type="molecule type" value="Genomic_DNA"/>
</dbReference>
<comment type="caution">
    <text evidence="1">The sequence shown here is derived from an EMBL/GenBank/DDBJ whole genome shotgun (WGS) entry which is preliminary data.</text>
</comment>
<name>A0ABD1ZVA5_VESSQ</name>
<organism evidence="1 2">
    <name type="scientific">Vespula squamosa</name>
    <name type="common">Southern yellow jacket</name>
    <name type="synonym">Wasp</name>
    <dbReference type="NCBI Taxonomy" id="30214"/>
    <lineage>
        <taxon>Eukaryota</taxon>
        <taxon>Metazoa</taxon>
        <taxon>Ecdysozoa</taxon>
        <taxon>Arthropoda</taxon>
        <taxon>Hexapoda</taxon>
        <taxon>Insecta</taxon>
        <taxon>Pterygota</taxon>
        <taxon>Neoptera</taxon>
        <taxon>Endopterygota</taxon>
        <taxon>Hymenoptera</taxon>
        <taxon>Apocrita</taxon>
        <taxon>Aculeata</taxon>
        <taxon>Vespoidea</taxon>
        <taxon>Vespidae</taxon>
        <taxon>Vespinae</taxon>
        <taxon>Vespula</taxon>
    </lineage>
</organism>
<evidence type="ECO:0000313" key="1">
    <source>
        <dbReference type="EMBL" id="KAL2712293.1"/>
    </source>
</evidence>
<dbReference type="AlphaFoldDB" id="A0ABD1ZVA5"/>
<dbReference type="Proteomes" id="UP001607302">
    <property type="component" value="Unassembled WGS sequence"/>
</dbReference>
<reference evidence="1 2" key="1">
    <citation type="journal article" date="2024" name="Ann. Entomol. Soc. Am.">
        <title>Genomic analyses of the southern and eastern yellowjacket wasps (Hymenoptera: Vespidae) reveal evolutionary signatures of social life.</title>
        <authorList>
            <person name="Catto M.A."/>
            <person name="Caine P.B."/>
            <person name="Orr S.E."/>
            <person name="Hunt B.G."/>
            <person name="Goodisman M.A.D."/>
        </authorList>
    </citation>
    <scope>NUCLEOTIDE SEQUENCE [LARGE SCALE GENOMIC DNA]</scope>
    <source>
        <strain evidence="1">233</strain>
        <tissue evidence="1">Head and thorax</tissue>
    </source>
</reference>
<keyword evidence="2" id="KW-1185">Reference proteome</keyword>